<protein>
    <submittedName>
        <fullName evidence="6">RING-type domain-containing protein</fullName>
    </submittedName>
</protein>
<feature type="compositionally biased region" description="Polar residues" evidence="4">
    <location>
        <begin position="50"/>
        <end position="82"/>
    </location>
</feature>
<keyword evidence="2" id="KW-0862">Zinc</keyword>
<dbReference type="SUPFAM" id="SSF57850">
    <property type="entry name" value="RING/U-box"/>
    <property type="match status" value="1"/>
</dbReference>
<evidence type="ECO:0000256" key="2">
    <source>
        <dbReference type="ARBA" id="ARBA00022833"/>
    </source>
</evidence>
<evidence type="ECO:0000256" key="3">
    <source>
        <dbReference type="PROSITE-ProRule" id="PRU00175"/>
    </source>
</evidence>
<reference evidence="7" key="1">
    <citation type="submission" date="2014-03" db="EMBL/GenBank/DDBJ databases">
        <authorList>
            <person name="Aksoy S."/>
            <person name="Warren W."/>
            <person name="Wilson R.K."/>
        </authorList>
    </citation>
    <scope>NUCLEOTIDE SEQUENCE [LARGE SCALE GENOMIC DNA]</scope>
    <source>
        <strain evidence="7">IAEA</strain>
    </source>
</reference>
<dbReference type="InterPro" id="IPR013083">
    <property type="entry name" value="Znf_RING/FYVE/PHD"/>
</dbReference>
<organism evidence="6 7">
    <name type="scientific">Glossina pallidipes</name>
    <name type="common">Tsetse fly</name>
    <dbReference type="NCBI Taxonomy" id="7398"/>
    <lineage>
        <taxon>Eukaryota</taxon>
        <taxon>Metazoa</taxon>
        <taxon>Ecdysozoa</taxon>
        <taxon>Arthropoda</taxon>
        <taxon>Hexapoda</taxon>
        <taxon>Insecta</taxon>
        <taxon>Pterygota</taxon>
        <taxon>Neoptera</taxon>
        <taxon>Endopterygota</taxon>
        <taxon>Diptera</taxon>
        <taxon>Brachycera</taxon>
        <taxon>Muscomorpha</taxon>
        <taxon>Hippoboscoidea</taxon>
        <taxon>Glossinidae</taxon>
        <taxon>Glossina</taxon>
    </lineage>
</organism>
<reference evidence="6" key="2">
    <citation type="submission" date="2020-05" db="UniProtKB">
        <authorList>
            <consortium name="EnsemblMetazoa"/>
        </authorList>
    </citation>
    <scope>IDENTIFICATION</scope>
    <source>
        <strain evidence="6">IAEA</strain>
    </source>
</reference>
<dbReference type="Proteomes" id="UP000092445">
    <property type="component" value="Unassembled WGS sequence"/>
</dbReference>
<evidence type="ECO:0000313" key="6">
    <source>
        <dbReference type="EnsemblMetazoa" id="GPAI004729-PA"/>
    </source>
</evidence>
<keyword evidence="7" id="KW-1185">Reference proteome</keyword>
<sequence>MSFETVKPAYTNYLLVLSLRSAAQSLKIGEPCRHYYKKVLFKAGSRQNRLTVSTGENPSSGYVPQAQTQENVSPTSAGTTGASIELPIPSIDLTETPPYAVRFGRQSGNDEIFPIIDLTQTPQGDDGIFVSETNDVSFVSGQASNNNVQRATRRRLAIDDQSPIRNVPSSLHDPCSPLSVTAKKLGSPARFMCPICLQSMMQRGPTSTMCGHVFCQSCTREALRFNRRCSICKAEVELEELWPLCL</sequence>
<feature type="domain" description="RING-type" evidence="5">
    <location>
        <begin position="193"/>
        <end position="233"/>
    </location>
</feature>
<dbReference type="PROSITE" id="PS50089">
    <property type="entry name" value="ZF_RING_2"/>
    <property type="match status" value="1"/>
</dbReference>
<dbReference type="SMART" id="SM00184">
    <property type="entry name" value="RING"/>
    <property type="match status" value="1"/>
</dbReference>
<dbReference type="InterPro" id="IPR001841">
    <property type="entry name" value="Znf_RING"/>
</dbReference>
<evidence type="ECO:0000313" key="7">
    <source>
        <dbReference type="Proteomes" id="UP000092445"/>
    </source>
</evidence>
<name>A0A1A9Z5T4_GLOPL</name>
<keyword evidence="1 3" id="KW-0479">Metal-binding</keyword>
<dbReference type="VEuPathDB" id="VectorBase:GPAI004729"/>
<accession>A0A1A9Z5T4</accession>
<dbReference type="InterPro" id="IPR047134">
    <property type="entry name" value="RNF4"/>
</dbReference>
<dbReference type="Pfam" id="PF13639">
    <property type="entry name" value="zf-RING_2"/>
    <property type="match status" value="1"/>
</dbReference>
<dbReference type="Gene3D" id="3.30.40.10">
    <property type="entry name" value="Zinc/RING finger domain, C3HC4 (zinc finger)"/>
    <property type="match status" value="1"/>
</dbReference>
<evidence type="ECO:0000259" key="5">
    <source>
        <dbReference type="PROSITE" id="PS50089"/>
    </source>
</evidence>
<evidence type="ECO:0000256" key="4">
    <source>
        <dbReference type="SAM" id="MobiDB-lite"/>
    </source>
</evidence>
<dbReference type="PANTHER" id="PTHR23041:SF78">
    <property type="entry name" value="E3 UBIQUITIN-PROTEIN LIGASE RNF4"/>
    <property type="match status" value="1"/>
</dbReference>
<feature type="region of interest" description="Disordered" evidence="4">
    <location>
        <begin position="50"/>
        <end position="83"/>
    </location>
</feature>
<proteinExistence type="predicted"/>
<keyword evidence="1 3" id="KW-0863">Zinc-finger</keyword>
<dbReference type="GO" id="GO:0008270">
    <property type="term" value="F:zinc ion binding"/>
    <property type="evidence" value="ECO:0007669"/>
    <property type="project" value="UniProtKB-KW"/>
</dbReference>
<dbReference type="PANTHER" id="PTHR23041">
    <property type="entry name" value="RING FINGER DOMAIN-CONTAINING"/>
    <property type="match status" value="1"/>
</dbReference>
<dbReference type="AlphaFoldDB" id="A0A1A9Z5T4"/>
<dbReference type="STRING" id="7398.A0A1A9Z5T4"/>
<dbReference type="EnsemblMetazoa" id="GPAI004729-RA">
    <property type="protein sequence ID" value="GPAI004729-PA"/>
    <property type="gene ID" value="GPAI004729"/>
</dbReference>
<evidence type="ECO:0000256" key="1">
    <source>
        <dbReference type="ARBA" id="ARBA00022771"/>
    </source>
</evidence>